<keyword evidence="4" id="KW-0808">Transferase</keyword>
<evidence type="ECO:0000313" key="4">
    <source>
        <dbReference type="EMBL" id="KPP90829.1"/>
    </source>
</evidence>
<accession>A0A0P7YPQ0</accession>
<dbReference type="OrthoDB" id="9792240at2"/>
<comment type="caution">
    <text evidence="4">The sequence shown here is derived from an EMBL/GenBank/DDBJ whole genome shotgun (WGS) entry which is preliminary data.</text>
</comment>
<organism evidence="4 5">
    <name type="scientific">Roseibaca calidilacus</name>
    <dbReference type="NCBI Taxonomy" id="1666912"/>
    <lineage>
        <taxon>Bacteria</taxon>
        <taxon>Pseudomonadati</taxon>
        <taxon>Pseudomonadota</taxon>
        <taxon>Alphaproteobacteria</taxon>
        <taxon>Rhodobacterales</taxon>
        <taxon>Paracoccaceae</taxon>
        <taxon>Roseinatronobacter</taxon>
    </lineage>
</organism>
<reference evidence="3 6" key="2">
    <citation type="submission" date="2016-01" db="EMBL/GenBank/DDBJ databases">
        <authorList>
            <person name="Varghese N."/>
        </authorList>
    </citation>
    <scope>NUCLEOTIDE SEQUENCE [LARGE SCALE GENOMIC DNA]</scope>
    <source>
        <strain evidence="3 6">HL-91</strain>
    </source>
</reference>
<dbReference type="InterPro" id="IPR036890">
    <property type="entry name" value="HATPase_C_sf"/>
</dbReference>
<protein>
    <submittedName>
        <fullName evidence="4">Serine/threonine-protein kinase RsbW</fullName>
    </submittedName>
</protein>
<dbReference type="GO" id="GO:0004674">
    <property type="term" value="F:protein serine/threonine kinase activity"/>
    <property type="evidence" value="ECO:0007669"/>
    <property type="project" value="UniProtKB-KW"/>
</dbReference>
<name>A0A0P7YPQ0_9RHOB</name>
<dbReference type="STRING" id="1666912.Ga0058931_3098"/>
<evidence type="ECO:0000313" key="6">
    <source>
        <dbReference type="Proteomes" id="UP000182045"/>
    </source>
</evidence>
<dbReference type="Proteomes" id="UP000182045">
    <property type="component" value="Unassembled WGS sequence"/>
</dbReference>
<dbReference type="PANTHER" id="PTHR35526:SF3">
    <property type="entry name" value="ANTI-SIGMA-F FACTOR RSBW"/>
    <property type="match status" value="1"/>
</dbReference>
<dbReference type="Gene3D" id="3.30.565.10">
    <property type="entry name" value="Histidine kinase-like ATPase, C-terminal domain"/>
    <property type="match status" value="1"/>
</dbReference>
<dbReference type="AlphaFoldDB" id="A0A0P7YPQ0"/>
<feature type="domain" description="Histidine kinase/HSP90-like ATPase" evidence="2">
    <location>
        <begin position="18"/>
        <end position="137"/>
    </location>
</feature>
<keyword evidence="4" id="KW-0418">Kinase</keyword>
<dbReference type="EMBL" id="LJSG01000016">
    <property type="protein sequence ID" value="KPP90829.1"/>
    <property type="molecule type" value="Genomic_DNA"/>
</dbReference>
<evidence type="ECO:0000313" key="5">
    <source>
        <dbReference type="Proteomes" id="UP000050413"/>
    </source>
</evidence>
<sequence length="152" mass="16957">MTQSDRTPLPVLTSCCTSSLQDVRVLLVRADTFLRSNGAPSAWVEDMNIILAEVLSNIARHGFSDHSGRIDLEIRLGKNELFCRVSDTGRPFDPSQFGHTSPEPARLREGGYGWFLIRSLARALTYQRVGDTNCLTFWVPVDHKLPVAELAD</sequence>
<keyword evidence="1" id="KW-0723">Serine/threonine-protein kinase</keyword>
<proteinExistence type="predicted"/>
<reference evidence="4 5" key="1">
    <citation type="submission" date="2015-09" db="EMBL/GenBank/DDBJ databases">
        <title>Identification and resolution of microdiversity through metagenomic sequencing of parallel consortia.</title>
        <authorList>
            <person name="Nelson W.C."/>
            <person name="Romine M.F."/>
            <person name="Lindemann S.R."/>
        </authorList>
    </citation>
    <scope>NUCLEOTIDE SEQUENCE [LARGE SCALE GENOMIC DNA]</scope>
    <source>
        <strain evidence="4">HL-91</strain>
    </source>
</reference>
<dbReference type="Pfam" id="PF13581">
    <property type="entry name" value="HATPase_c_2"/>
    <property type="match status" value="1"/>
</dbReference>
<dbReference type="RefSeq" id="WP_072247104.1">
    <property type="nucleotide sequence ID" value="NZ_FBYC01000004.1"/>
</dbReference>
<keyword evidence="6" id="KW-1185">Reference proteome</keyword>
<dbReference type="SUPFAM" id="SSF55874">
    <property type="entry name" value="ATPase domain of HSP90 chaperone/DNA topoisomerase II/histidine kinase"/>
    <property type="match status" value="1"/>
</dbReference>
<dbReference type="CDD" id="cd16936">
    <property type="entry name" value="HATPase_RsbW-like"/>
    <property type="match status" value="1"/>
</dbReference>
<dbReference type="InterPro" id="IPR003594">
    <property type="entry name" value="HATPase_dom"/>
</dbReference>
<dbReference type="InterPro" id="IPR050267">
    <property type="entry name" value="Anti-sigma-factor_SerPK"/>
</dbReference>
<dbReference type="Proteomes" id="UP000050413">
    <property type="component" value="Unassembled WGS sequence"/>
</dbReference>
<gene>
    <name evidence="4" type="primary">rsbW</name>
    <name evidence="3" type="ORF">Ga0058931_3098</name>
    <name evidence="4" type="ORF">HLUCCA05_05290</name>
</gene>
<evidence type="ECO:0000313" key="3">
    <source>
        <dbReference type="EMBL" id="CUX83633.1"/>
    </source>
</evidence>
<dbReference type="PANTHER" id="PTHR35526">
    <property type="entry name" value="ANTI-SIGMA-F FACTOR RSBW-RELATED"/>
    <property type="match status" value="1"/>
</dbReference>
<dbReference type="EMBL" id="FBYC01000004">
    <property type="protein sequence ID" value="CUX83633.1"/>
    <property type="molecule type" value="Genomic_DNA"/>
</dbReference>
<evidence type="ECO:0000259" key="2">
    <source>
        <dbReference type="Pfam" id="PF13581"/>
    </source>
</evidence>
<evidence type="ECO:0000256" key="1">
    <source>
        <dbReference type="ARBA" id="ARBA00022527"/>
    </source>
</evidence>